<dbReference type="PANTHER" id="PTHR43571:SF1">
    <property type="entry name" value="NADP-SPECIFIC GLUTAMATE DEHYDROGENASE 1-RELATED"/>
    <property type="match status" value="1"/>
</dbReference>
<dbReference type="EMBL" id="VSSQ01037460">
    <property type="protein sequence ID" value="MPM90156.1"/>
    <property type="molecule type" value="Genomic_DNA"/>
</dbReference>
<reference evidence="2" key="1">
    <citation type="submission" date="2019-08" db="EMBL/GenBank/DDBJ databases">
        <authorList>
            <person name="Kucharzyk K."/>
            <person name="Murdoch R.W."/>
            <person name="Higgins S."/>
            <person name="Loffler F."/>
        </authorList>
    </citation>
    <scope>NUCLEOTIDE SEQUENCE</scope>
</reference>
<dbReference type="SUPFAM" id="SSF51735">
    <property type="entry name" value="NAD(P)-binding Rossmann-fold domains"/>
    <property type="match status" value="1"/>
</dbReference>
<protein>
    <submittedName>
        <fullName evidence="2">NAD-specific glutamate dehydrogenase</fullName>
        <ecNumber evidence="2">1.4.1.2</ecNumber>
    </submittedName>
</protein>
<comment type="caution">
    <text evidence="2">The sequence shown here is derived from an EMBL/GenBank/DDBJ whole genome shotgun (WGS) entry which is preliminary data.</text>
</comment>
<dbReference type="Pfam" id="PF00208">
    <property type="entry name" value="ELFV_dehydrog"/>
    <property type="match status" value="1"/>
</dbReference>
<evidence type="ECO:0000313" key="2">
    <source>
        <dbReference type="EMBL" id="MPM90156.1"/>
    </source>
</evidence>
<dbReference type="Gene3D" id="3.40.50.720">
    <property type="entry name" value="NAD(P)-binding Rossmann-like Domain"/>
    <property type="match status" value="1"/>
</dbReference>
<sequence>MPCTNEAVQYFLDNGVIVGPAKAANAGGVATSALEMSQNSMRMAWTAEEVDAKLHQIMINIYNNCKDASEAYGFGYNLVAGANVAGFVKVAEAMHAQGNY</sequence>
<dbReference type="AlphaFoldDB" id="A0A645DLF2"/>
<evidence type="ECO:0000259" key="1">
    <source>
        <dbReference type="SMART" id="SM00839"/>
    </source>
</evidence>
<accession>A0A645DLF2</accession>
<dbReference type="GO" id="GO:0004352">
    <property type="term" value="F:glutamate dehydrogenase (NAD+) activity"/>
    <property type="evidence" value="ECO:0007669"/>
    <property type="project" value="UniProtKB-EC"/>
</dbReference>
<feature type="domain" description="Glutamate/phenylalanine/leucine/valine/L-tryptophan dehydrogenase C-terminal" evidence="1">
    <location>
        <begin position="1"/>
        <end position="98"/>
    </location>
</feature>
<dbReference type="InterPro" id="IPR006096">
    <property type="entry name" value="Glu/Leu/Phe/Val/Trp_DH_C"/>
</dbReference>
<dbReference type="GO" id="GO:0004354">
    <property type="term" value="F:glutamate dehydrogenase (NADP+) activity"/>
    <property type="evidence" value="ECO:0007669"/>
    <property type="project" value="TreeGrafter"/>
</dbReference>
<name>A0A645DLF2_9ZZZZ</name>
<gene>
    <name evidence="2" type="primary">gdh_32</name>
    <name evidence="2" type="ORF">SDC9_137273</name>
</gene>
<dbReference type="EC" id="1.4.1.2" evidence="2"/>
<dbReference type="PANTHER" id="PTHR43571">
    <property type="entry name" value="NADP-SPECIFIC GLUTAMATE DEHYDROGENASE 1-RELATED"/>
    <property type="match status" value="1"/>
</dbReference>
<proteinExistence type="predicted"/>
<dbReference type="GO" id="GO:0005829">
    <property type="term" value="C:cytosol"/>
    <property type="evidence" value="ECO:0007669"/>
    <property type="project" value="TreeGrafter"/>
</dbReference>
<dbReference type="Gene3D" id="1.10.285.10">
    <property type="entry name" value="Glutamate Dehydrogenase, chain A, domain 3"/>
    <property type="match status" value="1"/>
</dbReference>
<dbReference type="SMART" id="SM00839">
    <property type="entry name" value="ELFV_dehydrog"/>
    <property type="match status" value="1"/>
</dbReference>
<keyword evidence="2" id="KW-0560">Oxidoreductase</keyword>
<dbReference type="GO" id="GO:0006537">
    <property type="term" value="P:glutamate biosynthetic process"/>
    <property type="evidence" value="ECO:0007669"/>
    <property type="project" value="TreeGrafter"/>
</dbReference>
<organism evidence="2">
    <name type="scientific">bioreactor metagenome</name>
    <dbReference type="NCBI Taxonomy" id="1076179"/>
    <lineage>
        <taxon>unclassified sequences</taxon>
        <taxon>metagenomes</taxon>
        <taxon>ecological metagenomes</taxon>
    </lineage>
</organism>
<dbReference type="FunFam" id="1.10.285.10:FF:000001">
    <property type="entry name" value="Glutamate dehydrogenase"/>
    <property type="match status" value="1"/>
</dbReference>
<dbReference type="InterPro" id="IPR050724">
    <property type="entry name" value="Glu_Leu_Phe_Val_DH"/>
</dbReference>
<dbReference type="InterPro" id="IPR036291">
    <property type="entry name" value="NAD(P)-bd_dom_sf"/>
</dbReference>